<dbReference type="EMBL" id="JASAOG010000358">
    <property type="protein sequence ID" value="KAK0040060.1"/>
    <property type="molecule type" value="Genomic_DNA"/>
</dbReference>
<protein>
    <submittedName>
        <fullName evidence="1">Uncharacterized protein</fullName>
    </submittedName>
</protein>
<evidence type="ECO:0000313" key="1">
    <source>
        <dbReference type="EMBL" id="KAK0040060.1"/>
    </source>
</evidence>
<reference evidence="1" key="1">
    <citation type="journal article" date="2023" name="PLoS Negl. Trop. Dis.">
        <title>A genome sequence for Biomphalaria pfeifferi, the major vector snail for the human-infecting parasite Schistosoma mansoni.</title>
        <authorList>
            <person name="Bu L."/>
            <person name="Lu L."/>
            <person name="Laidemitt M.R."/>
            <person name="Zhang S.M."/>
            <person name="Mutuku M."/>
            <person name="Mkoji G."/>
            <person name="Steinauer M."/>
            <person name="Loker E.S."/>
        </authorList>
    </citation>
    <scope>NUCLEOTIDE SEQUENCE</scope>
    <source>
        <strain evidence="1">KasaAsao</strain>
    </source>
</reference>
<keyword evidence="2" id="KW-1185">Reference proteome</keyword>
<organism evidence="1 2">
    <name type="scientific">Biomphalaria pfeifferi</name>
    <name type="common">Bloodfluke planorb</name>
    <name type="synonym">Freshwater snail</name>
    <dbReference type="NCBI Taxonomy" id="112525"/>
    <lineage>
        <taxon>Eukaryota</taxon>
        <taxon>Metazoa</taxon>
        <taxon>Spiralia</taxon>
        <taxon>Lophotrochozoa</taxon>
        <taxon>Mollusca</taxon>
        <taxon>Gastropoda</taxon>
        <taxon>Heterobranchia</taxon>
        <taxon>Euthyneura</taxon>
        <taxon>Panpulmonata</taxon>
        <taxon>Hygrophila</taxon>
        <taxon>Lymnaeoidea</taxon>
        <taxon>Planorbidae</taxon>
        <taxon>Biomphalaria</taxon>
    </lineage>
</organism>
<name>A0AAD8APM9_BIOPF</name>
<evidence type="ECO:0000313" key="2">
    <source>
        <dbReference type="Proteomes" id="UP001233172"/>
    </source>
</evidence>
<gene>
    <name evidence="1" type="ORF">Bpfe_030511</name>
</gene>
<accession>A0AAD8APM9</accession>
<dbReference type="AlphaFoldDB" id="A0AAD8APM9"/>
<comment type="caution">
    <text evidence="1">The sequence shown here is derived from an EMBL/GenBank/DDBJ whole genome shotgun (WGS) entry which is preliminary data.</text>
</comment>
<feature type="non-terminal residue" evidence="1">
    <location>
        <position position="77"/>
    </location>
</feature>
<proteinExistence type="predicted"/>
<reference evidence="1" key="2">
    <citation type="submission" date="2023-04" db="EMBL/GenBank/DDBJ databases">
        <authorList>
            <person name="Bu L."/>
            <person name="Lu L."/>
            <person name="Laidemitt M.R."/>
            <person name="Zhang S.M."/>
            <person name="Mutuku M."/>
            <person name="Mkoji G."/>
            <person name="Steinauer M."/>
            <person name="Loker E.S."/>
        </authorList>
    </citation>
    <scope>NUCLEOTIDE SEQUENCE</scope>
    <source>
        <strain evidence="1">KasaAsao</strain>
        <tissue evidence="1">Whole Snail</tissue>
    </source>
</reference>
<sequence length="77" mass="8593">MNGKVVSLCVSMEMAPSVSAELDCRVSLWNWNSVCFRRAKLQGVHDASPSGCVYGYLDKHFKVSRQNPECLCGVRLQ</sequence>
<dbReference type="Proteomes" id="UP001233172">
    <property type="component" value="Unassembled WGS sequence"/>
</dbReference>